<comment type="caution">
    <text evidence="2">The sequence shown here is derived from an EMBL/GenBank/DDBJ whole genome shotgun (WGS) entry which is preliminary data.</text>
</comment>
<evidence type="ECO:0000313" key="3">
    <source>
        <dbReference type="Proteomes" id="UP001174909"/>
    </source>
</evidence>
<feature type="region of interest" description="Disordered" evidence="1">
    <location>
        <begin position="47"/>
        <end position="66"/>
    </location>
</feature>
<feature type="compositionally biased region" description="Basic and acidic residues" evidence="1">
    <location>
        <begin position="240"/>
        <end position="257"/>
    </location>
</feature>
<organism evidence="2 3">
    <name type="scientific">Geodia barretti</name>
    <name type="common">Barrett's horny sponge</name>
    <dbReference type="NCBI Taxonomy" id="519541"/>
    <lineage>
        <taxon>Eukaryota</taxon>
        <taxon>Metazoa</taxon>
        <taxon>Porifera</taxon>
        <taxon>Demospongiae</taxon>
        <taxon>Heteroscleromorpha</taxon>
        <taxon>Tetractinellida</taxon>
        <taxon>Astrophorina</taxon>
        <taxon>Geodiidae</taxon>
        <taxon>Geodia</taxon>
    </lineage>
</organism>
<dbReference type="AlphaFoldDB" id="A0AA35SZQ9"/>
<reference evidence="2" key="1">
    <citation type="submission" date="2023-03" db="EMBL/GenBank/DDBJ databases">
        <authorList>
            <person name="Steffen K."/>
            <person name="Cardenas P."/>
        </authorList>
    </citation>
    <scope>NUCLEOTIDE SEQUENCE</scope>
</reference>
<accession>A0AA35SZQ9</accession>
<feature type="region of interest" description="Disordered" evidence="1">
    <location>
        <begin position="107"/>
        <end position="311"/>
    </location>
</feature>
<feature type="compositionally biased region" description="Basic residues" evidence="1">
    <location>
        <begin position="680"/>
        <end position="696"/>
    </location>
</feature>
<sequence length="866" mass="92119">MATNSRINSHKSKSGSRGGGLGTREARARVKAAESKSARDALLLERRRIPLSEIQEQPKKRDEGSELRLQRLREWKVRRAEAREKEKAAKKKPFYGGKLVVTTTAAVSKPRSGAANIGRAGKSNAKNTAAVSATDRATEKPGTTRKRPVGLETAAKPEASGESGTVSGEQTESNDTALVTSDDTQPKTTAPKAKERKAKGGKKAATNAAKPPRPPPQISAAARASKRLASENQPANDAGASRKHDGSSVKSKAKLEPPKPSAGRGGKEVKTGEGGKVGRVTRSTTANAAPASGRGGAAVREVGVKKTGKVGKKRVNTAESSGLATTGKKRVKCDSTPVHTKLSFSDSSSEFSSTFPLSMNTTTSTIDPVPDCAWVVPRHVSNRPNPHLALSALQNIDDILGPCAFSPFKFTARQATPGNASQSKKRRETPGEKFAFSFRMTTDRNPFSLPAETTCSDRAAQSSDVTLDTISVDSLDCNDAPKRRDSKKAAESAMCASEAVNTETAGEEARYGTAGERDGGVGGEMTGEESLEEGVHVGWEGQRDLGLWCQFAGGRYDQKYQILENWSARLENSSTSQPTMNKKRGKKRPSKTGSLAKTGGELSERQAAARERRSAMRSRLKEMKMAAMANKTASSEEGEREGDGHSGTPTDGLVVTGAASDPPKQATPPPQESDTSCSSGKRKSTGGKRRRSRRCGQRSSFALIDFSEDPIPAEPQTPPSPPSPSVTNPSIFSPTDTSSDTKPSTEVPIADLLSFTAQQQQCVKLPSLKTPLNWPPKGNTPVIDQHTTTAPQEGASVVQFVSVTPSKRVRERMEADVIMSPARRSLRLAGKCGTGGPGSHGNYQVSSLNELPEGLEVKYLPNKALF</sequence>
<gene>
    <name evidence="2" type="ORF">GBAR_LOCUS21650</name>
</gene>
<feature type="compositionally biased region" description="Basic and acidic residues" evidence="1">
    <location>
        <begin position="24"/>
        <end position="39"/>
    </location>
</feature>
<evidence type="ECO:0000256" key="1">
    <source>
        <dbReference type="SAM" id="MobiDB-lite"/>
    </source>
</evidence>
<feature type="compositionally biased region" description="Basic residues" evidence="1">
    <location>
        <begin position="581"/>
        <end position="590"/>
    </location>
</feature>
<feature type="compositionally biased region" description="Pro residues" evidence="1">
    <location>
        <begin position="712"/>
        <end position="724"/>
    </location>
</feature>
<protein>
    <submittedName>
        <fullName evidence="2">Uncharacterized protein</fullName>
    </submittedName>
</protein>
<dbReference type="EMBL" id="CASHTH010003015">
    <property type="protein sequence ID" value="CAI8038848.1"/>
    <property type="molecule type" value="Genomic_DNA"/>
</dbReference>
<feature type="region of interest" description="Disordered" evidence="1">
    <location>
        <begin position="572"/>
        <end position="745"/>
    </location>
</feature>
<feature type="compositionally biased region" description="Basic and acidic residues" evidence="1">
    <location>
        <begin position="507"/>
        <end position="519"/>
    </location>
</feature>
<proteinExistence type="predicted"/>
<dbReference type="Proteomes" id="UP001174909">
    <property type="component" value="Unassembled WGS sequence"/>
</dbReference>
<feature type="region of interest" description="Disordered" evidence="1">
    <location>
        <begin position="499"/>
        <end position="528"/>
    </location>
</feature>
<evidence type="ECO:0000313" key="2">
    <source>
        <dbReference type="EMBL" id="CAI8038848.1"/>
    </source>
</evidence>
<feature type="compositionally biased region" description="Low complexity" evidence="1">
    <location>
        <begin position="725"/>
        <end position="745"/>
    </location>
</feature>
<feature type="compositionally biased region" description="Basic and acidic residues" evidence="1">
    <location>
        <begin position="602"/>
        <end position="624"/>
    </location>
</feature>
<feature type="compositionally biased region" description="Polar residues" evidence="1">
    <location>
        <begin position="162"/>
        <end position="188"/>
    </location>
</feature>
<feature type="region of interest" description="Disordered" evidence="1">
    <location>
        <begin position="1"/>
        <end position="39"/>
    </location>
</feature>
<keyword evidence="3" id="KW-1185">Reference proteome</keyword>
<name>A0AA35SZQ9_GEOBA</name>